<reference evidence="1" key="1">
    <citation type="submission" date="2018-06" db="EMBL/GenBank/DDBJ databases">
        <authorList>
            <person name="Zhirakovskaya E."/>
        </authorList>
    </citation>
    <scope>NUCLEOTIDE SEQUENCE</scope>
</reference>
<proteinExistence type="predicted"/>
<gene>
    <name evidence="1" type="ORF">MNBD_GAMMA10-2673</name>
</gene>
<evidence type="ECO:0000313" key="1">
    <source>
        <dbReference type="EMBL" id="VAW71607.1"/>
    </source>
</evidence>
<organism evidence="1">
    <name type="scientific">hydrothermal vent metagenome</name>
    <dbReference type="NCBI Taxonomy" id="652676"/>
    <lineage>
        <taxon>unclassified sequences</taxon>
        <taxon>metagenomes</taxon>
        <taxon>ecological metagenomes</taxon>
    </lineage>
</organism>
<accession>A0A3B0Y7U2</accession>
<sequence length="53" mass="6036">MEQAFINAHHFVMQIRLNVKAVGYVTRGSFFNDGRTLHLPTENGVLHLLEQQG</sequence>
<dbReference type="EMBL" id="UOFJ01000611">
    <property type="protein sequence ID" value="VAW71607.1"/>
    <property type="molecule type" value="Genomic_DNA"/>
</dbReference>
<dbReference type="AlphaFoldDB" id="A0A3B0Y7U2"/>
<protein>
    <submittedName>
        <fullName evidence="1">Uncharacterized protein</fullName>
    </submittedName>
</protein>
<name>A0A3B0Y7U2_9ZZZZ</name>